<evidence type="ECO:0000313" key="4">
    <source>
        <dbReference type="Proteomes" id="UP000318313"/>
    </source>
</evidence>
<keyword evidence="1" id="KW-1133">Transmembrane helix</keyword>
<accession>A0A518I600</accession>
<dbReference type="Proteomes" id="UP000318313">
    <property type="component" value="Chromosome"/>
</dbReference>
<name>A0A518I600_9PLAN</name>
<feature type="signal peptide" evidence="2">
    <location>
        <begin position="1"/>
        <end position="31"/>
    </location>
</feature>
<evidence type="ECO:0000313" key="3">
    <source>
        <dbReference type="EMBL" id="QDV48513.1"/>
    </source>
</evidence>
<keyword evidence="1" id="KW-0812">Transmembrane</keyword>
<sequence precursor="true">MKRIHVPVSNRLLICLLLLAFALCLKTTARGAEQQQSETPESAQRTKTKNKILKIWKQRQQETDSLIATWDIMREAPDNFWSTYQADYSIPATEKPQASPKLYILDEKVRFESPRWHKFAQLEFTGYSTVAHKGLSGATNSKAYKFARESHFDDSCPQLKSSHHLISLFDGNNQTDFFQPFQTGIAFVRLTDRNHAEKGRHPWVEQSIYRPLLLTYRPFGLLKQKRNADSFRLLETASLIESRNCVVMEYPGPNGLQGRCFIDLERDATILRNLLLRDDKIMEQIDIQYQKNSSGKWIPEQWTVILKSHFEDFPGRPQTIQYVSCHLPEIAINAPVSPDLFQINYPPGTYLFDEPQHKSSVILAENQSRPLKFHEIAQLDLMQKYPSPHDSKNQNRPPISIIAILATTFVIVLIFRKRFSRRAVFSPGQIQEQLDESDTQSS</sequence>
<protein>
    <submittedName>
        <fullName evidence="3">Uncharacterized protein</fullName>
    </submittedName>
</protein>
<evidence type="ECO:0000256" key="2">
    <source>
        <dbReference type="SAM" id="SignalP"/>
    </source>
</evidence>
<gene>
    <name evidence="3" type="ORF">Enr17x_05250</name>
</gene>
<dbReference type="KEGG" id="gfm:Enr17x_05250"/>
<proteinExistence type="predicted"/>
<feature type="chain" id="PRO_5022127050" evidence="2">
    <location>
        <begin position="32"/>
        <end position="442"/>
    </location>
</feature>
<feature type="transmembrane region" description="Helical" evidence="1">
    <location>
        <begin position="397"/>
        <end position="415"/>
    </location>
</feature>
<organism evidence="3 4">
    <name type="scientific">Gimesia fumaroli</name>
    <dbReference type="NCBI Taxonomy" id="2527976"/>
    <lineage>
        <taxon>Bacteria</taxon>
        <taxon>Pseudomonadati</taxon>
        <taxon>Planctomycetota</taxon>
        <taxon>Planctomycetia</taxon>
        <taxon>Planctomycetales</taxon>
        <taxon>Planctomycetaceae</taxon>
        <taxon>Gimesia</taxon>
    </lineage>
</organism>
<dbReference type="RefSeq" id="WP_145305647.1">
    <property type="nucleotide sequence ID" value="NZ_CP037452.1"/>
</dbReference>
<dbReference type="AlphaFoldDB" id="A0A518I600"/>
<keyword evidence="2" id="KW-0732">Signal</keyword>
<dbReference type="EMBL" id="CP037452">
    <property type="protein sequence ID" value="QDV48513.1"/>
    <property type="molecule type" value="Genomic_DNA"/>
</dbReference>
<keyword evidence="4" id="KW-1185">Reference proteome</keyword>
<keyword evidence="1" id="KW-0472">Membrane</keyword>
<evidence type="ECO:0000256" key="1">
    <source>
        <dbReference type="SAM" id="Phobius"/>
    </source>
</evidence>
<dbReference type="OrthoDB" id="289769at2"/>
<reference evidence="3 4" key="1">
    <citation type="submission" date="2019-03" db="EMBL/GenBank/DDBJ databases">
        <title>Deep-cultivation of Planctomycetes and their phenomic and genomic characterization uncovers novel biology.</title>
        <authorList>
            <person name="Wiegand S."/>
            <person name="Jogler M."/>
            <person name="Boedeker C."/>
            <person name="Pinto D."/>
            <person name="Vollmers J."/>
            <person name="Rivas-Marin E."/>
            <person name="Kohn T."/>
            <person name="Peeters S.H."/>
            <person name="Heuer A."/>
            <person name="Rast P."/>
            <person name="Oberbeckmann S."/>
            <person name="Bunk B."/>
            <person name="Jeske O."/>
            <person name="Meyerdierks A."/>
            <person name="Storesund J.E."/>
            <person name="Kallscheuer N."/>
            <person name="Luecker S."/>
            <person name="Lage O.M."/>
            <person name="Pohl T."/>
            <person name="Merkel B.J."/>
            <person name="Hornburger P."/>
            <person name="Mueller R.-W."/>
            <person name="Bruemmer F."/>
            <person name="Labrenz M."/>
            <person name="Spormann A.M."/>
            <person name="Op den Camp H."/>
            <person name="Overmann J."/>
            <person name="Amann R."/>
            <person name="Jetten M.S.M."/>
            <person name="Mascher T."/>
            <person name="Medema M.H."/>
            <person name="Devos D.P."/>
            <person name="Kaster A.-K."/>
            <person name="Ovreas L."/>
            <person name="Rohde M."/>
            <person name="Galperin M.Y."/>
            <person name="Jogler C."/>
        </authorList>
    </citation>
    <scope>NUCLEOTIDE SEQUENCE [LARGE SCALE GENOMIC DNA]</scope>
    <source>
        <strain evidence="3 4">Enr17</strain>
    </source>
</reference>